<dbReference type="Pfam" id="PF03466">
    <property type="entry name" value="LysR_substrate"/>
    <property type="match status" value="1"/>
</dbReference>
<dbReference type="GO" id="GO:0010628">
    <property type="term" value="P:positive regulation of gene expression"/>
    <property type="evidence" value="ECO:0007669"/>
    <property type="project" value="TreeGrafter"/>
</dbReference>
<dbReference type="SUPFAM" id="SSF53850">
    <property type="entry name" value="Periplasmic binding protein-like II"/>
    <property type="match status" value="1"/>
</dbReference>
<protein>
    <submittedName>
        <fullName evidence="2">LysR family transcriptional regulator</fullName>
    </submittedName>
</protein>
<gene>
    <name evidence="2" type="ordered locus">TKWG_05590</name>
</gene>
<dbReference type="STRING" id="1036672.TKWG_05590"/>
<dbReference type="InterPro" id="IPR005119">
    <property type="entry name" value="LysR_subst-bd"/>
</dbReference>
<dbReference type="OrthoDB" id="110033at2"/>
<dbReference type="Proteomes" id="UP000005267">
    <property type="component" value="Chromosome"/>
</dbReference>
<dbReference type="EMBL" id="CP003555">
    <property type="protein sequence ID" value="AFK61600.1"/>
    <property type="molecule type" value="Genomic_DNA"/>
</dbReference>
<dbReference type="KEGG" id="aka:TKWG_05590"/>
<proteinExistence type="predicted"/>
<reference evidence="3" key="2">
    <citation type="journal article" date="2013" name="PLoS ONE">
        <title>Genome implosion elicits host-confinement in Alcaligenaceae: evidence from the comparative genomics of Tetrathiobacter kashmirensis, a pathogen in the making.</title>
        <authorList>
            <person name="Ghosh W."/>
            <person name="Alam M."/>
            <person name="Roy C."/>
            <person name="Pyne P."/>
            <person name="George A."/>
            <person name="Chakraborty R."/>
            <person name="Majumder S."/>
            <person name="Agarwal A."/>
            <person name="Chakraborty S."/>
            <person name="Majumdar S."/>
            <person name="Gupta S.K."/>
        </authorList>
    </citation>
    <scope>NUCLEOTIDE SEQUENCE [LARGE SCALE GENOMIC DNA]</scope>
    <source>
        <strain evidence="3">WT001</strain>
    </source>
</reference>
<evidence type="ECO:0000313" key="3">
    <source>
        <dbReference type="Proteomes" id="UP000005267"/>
    </source>
</evidence>
<dbReference type="GO" id="GO:0043565">
    <property type="term" value="F:sequence-specific DNA binding"/>
    <property type="evidence" value="ECO:0007669"/>
    <property type="project" value="TreeGrafter"/>
</dbReference>
<keyword evidence="3" id="KW-1185">Reference proteome</keyword>
<dbReference type="Gene3D" id="3.40.190.290">
    <property type="match status" value="1"/>
</dbReference>
<dbReference type="HOGENOM" id="CLU_039613_6_3_4"/>
<organism evidence="2 3">
    <name type="scientific">Advenella kashmirensis (strain DSM 17095 / LMG 22695 / WT001)</name>
    <name type="common">Tetrathiobacter kashmirensis</name>
    <dbReference type="NCBI Taxonomy" id="1036672"/>
    <lineage>
        <taxon>Bacteria</taxon>
        <taxon>Pseudomonadati</taxon>
        <taxon>Pseudomonadota</taxon>
        <taxon>Betaproteobacteria</taxon>
        <taxon>Burkholderiales</taxon>
        <taxon>Alcaligenaceae</taxon>
    </lineage>
</organism>
<feature type="domain" description="LysR substrate-binding" evidence="1">
    <location>
        <begin position="100"/>
        <end position="300"/>
    </location>
</feature>
<sequence>MIHRYFPVRAGNDTKTTRGISRPHDQPYRYEGSGVSFHLATCHYTLDIRSGSFCRFPLFERRQGRLFPTHEAEELFKEVERSLVGVQEIAYAASQIQKAQKGQFHIAAAPCLASAALPFLLHNFMQAHTDLSVKLTTHASTTIMDMVQNAKCDLGMVILSSEYPSPLGEHLFSLDSKIAIPRNHPLAQKSEIHVTDLQGQTMILGSHDMDTRQAFGLLLVSHGIKVFSSVDTNTSQTMCSFVESGNCLAIVDPITVITYIGNNIVFRNFSPRLMVHFSALYRADKPALRVLKDFVHYVKTNVTMTIAQNGKLL</sequence>
<reference evidence="2 3" key="1">
    <citation type="journal article" date="2011" name="J. Bacteriol.">
        <title>Whole-genome shotgun sequencing of the sulfur-oxidizing chemoautotroph Tetrathiobacter kashmirensis.</title>
        <authorList>
            <person name="Ghosh W."/>
            <person name="George A."/>
            <person name="Agarwal A."/>
            <person name="Raj P."/>
            <person name="Alam M."/>
            <person name="Pyne P."/>
            <person name="Das Gupta S.K."/>
        </authorList>
    </citation>
    <scope>NUCLEOTIDE SEQUENCE [LARGE SCALE GENOMIC DNA]</scope>
    <source>
        <strain evidence="2 3">WT001</strain>
    </source>
</reference>
<dbReference type="PANTHER" id="PTHR30427">
    <property type="entry name" value="TRANSCRIPTIONAL ACTIVATOR PROTEIN LYSR"/>
    <property type="match status" value="1"/>
</dbReference>
<name>I3U9B2_ADVKW</name>
<accession>I3U9B2</accession>
<dbReference type="AlphaFoldDB" id="I3U9B2"/>
<evidence type="ECO:0000313" key="2">
    <source>
        <dbReference type="EMBL" id="AFK61600.1"/>
    </source>
</evidence>
<dbReference type="PANTHER" id="PTHR30427:SF1">
    <property type="entry name" value="TRANSCRIPTIONAL ACTIVATOR PROTEIN LYSR"/>
    <property type="match status" value="1"/>
</dbReference>
<evidence type="ECO:0000259" key="1">
    <source>
        <dbReference type="Pfam" id="PF03466"/>
    </source>
</evidence>